<dbReference type="Gene3D" id="2.40.70.10">
    <property type="entry name" value="Acid Proteases"/>
    <property type="match status" value="1"/>
</dbReference>
<gene>
    <name evidence="1" type="ORF">ALC62_05961</name>
</gene>
<dbReference type="EMBL" id="LKEX01014660">
    <property type="protein sequence ID" value="KYN50245.1"/>
    <property type="molecule type" value="Genomic_DNA"/>
</dbReference>
<dbReference type="InterPro" id="IPR021109">
    <property type="entry name" value="Peptidase_aspartic_dom_sf"/>
</dbReference>
<reference evidence="1 2" key="1">
    <citation type="submission" date="2016-03" db="EMBL/GenBank/DDBJ databases">
        <title>Cyphomyrmex costatus WGS genome.</title>
        <authorList>
            <person name="Nygaard S."/>
            <person name="Hu H."/>
            <person name="Boomsma J."/>
            <person name="Zhang G."/>
        </authorList>
    </citation>
    <scope>NUCLEOTIDE SEQUENCE [LARGE SCALE GENOMIC DNA]</scope>
    <source>
        <strain evidence="1">MS0001</strain>
        <tissue evidence="1">Whole body</tissue>
    </source>
</reference>
<proteinExistence type="predicted"/>
<name>A0A151K292_9HYME</name>
<comment type="caution">
    <text evidence="1">The sequence shown here is derived from an EMBL/GenBank/DDBJ whole genome shotgun (WGS) entry which is preliminary data.</text>
</comment>
<sequence length="128" mass="14953">KPCIFKIDTDSDISIINQNFLKFDRQKMEVCNCYVRYPTEEQVLVKYKVKVRLANYTLEISMLVAEINDDCILGVDFLRFFNLQNVFDAMFFNTVSEFDTIAKCSRIENIVSKVPSNMATLFKESSQY</sequence>
<accession>A0A151K292</accession>
<feature type="non-terminal residue" evidence="1">
    <location>
        <position position="1"/>
    </location>
</feature>
<dbReference type="SUPFAM" id="SSF50630">
    <property type="entry name" value="Acid proteases"/>
    <property type="match status" value="1"/>
</dbReference>
<dbReference type="AlphaFoldDB" id="A0A151K292"/>
<keyword evidence="2" id="KW-1185">Reference proteome</keyword>
<organism evidence="1 2">
    <name type="scientific">Cyphomyrmex costatus</name>
    <dbReference type="NCBI Taxonomy" id="456900"/>
    <lineage>
        <taxon>Eukaryota</taxon>
        <taxon>Metazoa</taxon>
        <taxon>Ecdysozoa</taxon>
        <taxon>Arthropoda</taxon>
        <taxon>Hexapoda</taxon>
        <taxon>Insecta</taxon>
        <taxon>Pterygota</taxon>
        <taxon>Neoptera</taxon>
        <taxon>Endopterygota</taxon>
        <taxon>Hymenoptera</taxon>
        <taxon>Apocrita</taxon>
        <taxon>Aculeata</taxon>
        <taxon>Formicoidea</taxon>
        <taxon>Formicidae</taxon>
        <taxon>Myrmicinae</taxon>
        <taxon>Cyphomyrmex</taxon>
    </lineage>
</organism>
<protein>
    <submittedName>
        <fullName evidence="1">Uncharacterized protein</fullName>
    </submittedName>
</protein>
<evidence type="ECO:0000313" key="1">
    <source>
        <dbReference type="EMBL" id="KYN50245.1"/>
    </source>
</evidence>
<dbReference type="Proteomes" id="UP000078542">
    <property type="component" value="Unassembled WGS sequence"/>
</dbReference>
<evidence type="ECO:0000313" key="2">
    <source>
        <dbReference type="Proteomes" id="UP000078542"/>
    </source>
</evidence>
<dbReference type="STRING" id="456900.A0A151K292"/>